<organism evidence="1 2">
    <name type="scientific">Cytobacillus depressus</name>
    <dbReference type="NCBI Taxonomy" id="1602942"/>
    <lineage>
        <taxon>Bacteria</taxon>
        <taxon>Bacillati</taxon>
        <taxon>Bacillota</taxon>
        <taxon>Bacilli</taxon>
        <taxon>Bacillales</taxon>
        <taxon>Bacillaceae</taxon>
        <taxon>Cytobacillus</taxon>
    </lineage>
</organism>
<dbReference type="EMBL" id="WBOS01000002">
    <property type="protein sequence ID" value="KAB2337350.1"/>
    <property type="molecule type" value="Genomic_DNA"/>
</dbReference>
<dbReference type="PROSITE" id="PS51257">
    <property type="entry name" value="PROKAR_LIPOPROTEIN"/>
    <property type="match status" value="1"/>
</dbReference>
<evidence type="ECO:0000313" key="2">
    <source>
        <dbReference type="Proteomes" id="UP000481030"/>
    </source>
</evidence>
<dbReference type="Proteomes" id="UP000481030">
    <property type="component" value="Unassembled WGS sequence"/>
</dbReference>
<dbReference type="RefSeq" id="WP_151534042.1">
    <property type="nucleotide sequence ID" value="NZ_WBOS01000002.1"/>
</dbReference>
<evidence type="ECO:0000313" key="1">
    <source>
        <dbReference type="EMBL" id="KAB2337350.1"/>
    </source>
</evidence>
<dbReference type="SUPFAM" id="SSF52833">
    <property type="entry name" value="Thioredoxin-like"/>
    <property type="match status" value="1"/>
</dbReference>
<dbReference type="InterPro" id="IPR036249">
    <property type="entry name" value="Thioredoxin-like_sf"/>
</dbReference>
<protein>
    <submittedName>
        <fullName evidence="1">Small peptidoglycan-associated lipoprotein</fullName>
    </submittedName>
</protein>
<accession>A0A6L3VCL1</accession>
<gene>
    <name evidence="1" type="ORF">F7731_06990</name>
</gene>
<name>A0A6L3VCL1_9BACI</name>
<dbReference type="AlphaFoldDB" id="A0A6L3VCL1"/>
<comment type="caution">
    <text evidence="1">The sequence shown here is derived from an EMBL/GenBank/DDBJ whole genome shotgun (WGS) entry which is preliminary data.</text>
</comment>
<proteinExistence type="predicted"/>
<reference evidence="1 2" key="1">
    <citation type="journal article" date="2016" name="Antonie Van Leeuwenhoek">
        <title>Bacillus depressus sp. nov., isolated from soil of a sunflower field.</title>
        <authorList>
            <person name="Wei X."/>
            <person name="Xin D."/>
            <person name="Xin Y."/>
            <person name="Zhang H."/>
            <person name="Wang T."/>
            <person name="Zhang J."/>
        </authorList>
    </citation>
    <scope>NUCLEOTIDE SEQUENCE [LARGE SCALE GENOMIC DNA]</scope>
    <source>
        <strain evidence="1 2">BZ1</strain>
    </source>
</reference>
<sequence length="123" mass="14272">MKRLPCLFIASLLFITSCQKIKHNEELIFDKNSKQIVFFSNEKDYKQEASYYDAIIELKRDFPAEIKNMKIITAENAKKYYDVFDVQSCPAILLIYKDKVLVNINGNTSTEKIIKPLAEALKN</sequence>
<dbReference type="OrthoDB" id="2864505at2"/>
<keyword evidence="1" id="KW-0449">Lipoprotein</keyword>
<keyword evidence="2" id="KW-1185">Reference proteome</keyword>